<evidence type="ECO:0000256" key="11">
    <source>
        <dbReference type="ARBA" id="ARBA00022908"/>
    </source>
</evidence>
<keyword evidence="18" id="KW-1185">Reference proteome</keyword>
<accession>A0ABQ9GPG5</accession>
<evidence type="ECO:0000313" key="17">
    <source>
        <dbReference type="EMBL" id="KAJ8873884.1"/>
    </source>
</evidence>
<keyword evidence="13" id="KW-0808">Transferase</keyword>
<dbReference type="EMBL" id="JARBHB010000010">
    <property type="protein sequence ID" value="KAJ8873884.1"/>
    <property type="molecule type" value="Genomic_DNA"/>
</dbReference>
<keyword evidence="12" id="KW-0695">RNA-directed DNA polymerase</keyword>
<comment type="caution">
    <text evidence="17">The sequence shown here is derived from an EMBL/GenBank/DDBJ whole genome shotgun (WGS) entry which is preliminary data.</text>
</comment>
<keyword evidence="11" id="KW-0229">DNA integration</keyword>
<keyword evidence="15" id="KW-0233">DNA recombination</keyword>
<dbReference type="Pfam" id="PF22936">
    <property type="entry name" value="Pol_BBD"/>
    <property type="match status" value="1"/>
</dbReference>
<evidence type="ECO:0000256" key="9">
    <source>
        <dbReference type="ARBA" id="ARBA00022840"/>
    </source>
</evidence>
<dbReference type="Proteomes" id="UP001159363">
    <property type="component" value="Chromosome 9"/>
</dbReference>
<evidence type="ECO:0000256" key="15">
    <source>
        <dbReference type="ARBA" id="ARBA00023172"/>
    </source>
</evidence>
<evidence type="ECO:0000256" key="12">
    <source>
        <dbReference type="ARBA" id="ARBA00022918"/>
    </source>
</evidence>
<dbReference type="InterPro" id="IPR036397">
    <property type="entry name" value="RNaseH_sf"/>
</dbReference>
<evidence type="ECO:0000256" key="14">
    <source>
        <dbReference type="ARBA" id="ARBA00023113"/>
    </source>
</evidence>
<evidence type="ECO:0000256" key="10">
    <source>
        <dbReference type="ARBA" id="ARBA00022842"/>
    </source>
</evidence>
<protein>
    <recommendedName>
        <fullName evidence="16">Retrovirus-related Pol polyprotein from transposon TNT 1-94-like beta-barrel domain-containing protein</fullName>
    </recommendedName>
</protein>
<keyword evidence="2" id="KW-1188">Viral release from host cell</keyword>
<keyword evidence="5" id="KW-0479">Metal-binding</keyword>
<evidence type="ECO:0000256" key="5">
    <source>
        <dbReference type="ARBA" id="ARBA00022723"/>
    </source>
</evidence>
<sequence length="514" mass="58785">MNEINKFKVHWEKLKRIHQLSENTINKLKSSGGSFSDAEIITLLHSSMPESYDAVMRAIDIIVSKHPEDVDLNYVKSYLLQEELQRSDKTINKVEIKPQLICHLDLTVTIVDAKVIRNVNVNFLRENNFSSTSVHQRCESDSGTNFVAANRDQNVNKQYLVSNSSTISFVVDSDATNHMINKKYEEHLVNTMDVNLSIAVAKSGFHLQAHKSGNLKLTSQEGKSTTIKDVLSYDNLEFNLLSVKKIESHSFKKIFNKNSEVLVTENVIGNLYMIKFQIDTSTALLTSNEDLMHRIILSLEKKPTRILEVVSSDVIGHITPTTYDSTRYSVPEKLEEYEALVTAKFETRISRIHHDIGGEYNSRQFIEFFKSKCSHIDYTTPRNPEINGLSEHFNNRTLLDSVRCMLLLKKKKNFLGFPEEENLVQRPYKSAGLLPSELLDTFEKALESGWKTAIDEELQTLEKNNVWKLVSKPRGENIIDSKWVFTEKEILGQKMKKAKLVARGCFQDSTTVEE</sequence>
<comment type="function">
    <text evidence="1">The aspartyl protease (PR) mediates the proteolytic cleavages of the Gag and Gag-Pol polyproteins after assembly of the VLP.</text>
</comment>
<keyword evidence="8" id="KW-0378">Hydrolase</keyword>
<keyword evidence="10" id="KW-0460">Magnesium</keyword>
<feature type="domain" description="Retrovirus-related Pol polyprotein from transposon TNT 1-94-like beta-barrel" evidence="16">
    <location>
        <begin position="169"/>
        <end position="249"/>
    </location>
</feature>
<dbReference type="InterPro" id="IPR039537">
    <property type="entry name" value="Retrotran_Ty1/copia-like"/>
</dbReference>
<dbReference type="InterPro" id="IPR054722">
    <property type="entry name" value="PolX-like_BBD"/>
</dbReference>
<keyword evidence="7" id="KW-0255">Endonuclease</keyword>
<keyword evidence="13" id="KW-0548">Nucleotidyltransferase</keyword>
<gene>
    <name evidence="17" type="ORF">PR048_024720</name>
</gene>
<keyword evidence="13" id="KW-0239">DNA-directed DNA polymerase</keyword>
<evidence type="ECO:0000256" key="2">
    <source>
        <dbReference type="ARBA" id="ARBA00022612"/>
    </source>
</evidence>
<reference evidence="17 18" key="1">
    <citation type="submission" date="2023-02" db="EMBL/GenBank/DDBJ databases">
        <title>LHISI_Scaffold_Assembly.</title>
        <authorList>
            <person name="Stuart O.P."/>
            <person name="Cleave R."/>
            <person name="Magrath M.J.L."/>
            <person name="Mikheyev A.S."/>
        </authorList>
    </citation>
    <scope>NUCLEOTIDE SEQUENCE [LARGE SCALE GENOMIC DNA]</scope>
    <source>
        <strain evidence="17">Daus_M_001</strain>
        <tissue evidence="17">Leg muscle</tissue>
    </source>
</reference>
<evidence type="ECO:0000313" key="18">
    <source>
        <dbReference type="Proteomes" id="UP001159363"/>
    </source>
</evidence>
<evidence type="ECO:0000256" key="3">
    <source>
        <dbReference type="ARBA" id="ARBA00022670"/>
    </source>
</evidence>
<evidence type="ECO:0000259" key="16">
    <source>
        <dbReference type="Pfam" id="PF22936"/>
    </source>
</evidence>
<evidence type="ECO:0000256" key="1">
    <source>
        <dbReference type="ARBA" id="ARBA00002180"/>
    </source>
</evidence>
<organism evidence="17 18">
    <name type="scientific">Dryococelus australis</name>
    <dbReference type="NCBI Taxonomy" id="614101"/>
    <lineage>
        <taxon>Eukaryota</taxon>
        <taxon>Metazoa</taxon>
        <taxon>Ecdysozoa</taxon>
        <taxon>Arthropoda</taxon>
        <taxon>Hexapoda</taxon>
        <taxon>Insecta</taxon>
        <taxon>Pterygota</taxon>
        <taxon>Neoptera</taxon>
        <taxon>Polyneoptera</taxon>
        <taxon>Phasmatodea</taxon>
        <taxon>Verophasmatodea</taxon>
        <taxon>Anareolatae</taxon>
        <taxon>Phasmatidae</taxon>
        <taxon>Eurycanthinae</taxon>
        <taxon>Dryococelus</taxon>
    </lineage>
</organism>
<dbReference type="PANTHER" id="PTHR42648">
    <property type="entry name" value="TRANSPOSASE, PUTATIVE-RELATED"/>
    <property type="match status" value="1"/>
</dbReference>
<keyword evidence="3" id="KW-0645">Protease</keyword>
<keyword evidence="9" id="KW-0067">ATP-binding</keyword>
<keyword evidence="4" id="KW-0540">Nuclease</keyword>
<name>A0ABQ9GPG5_9NEOP</name>
<evidence type="ECO:0000256" key="6">
    <source>
        <dbReference type="ARBA" id="ARBA00022741"/>
    </source>
</evidence>
<dbReference type="Gene3D" id="3.30.420.10">
    <property type="entry name" value="Ribonuclease H-like superfamily/Ribonuclease H"/>
    <property type="match status" value="1"/>
</dbReference>
<dbReference type="SUPFAM" id="SSF53098">
    <property type="entry name" value="Ribonuclease H-like"/>
    <property type="match status" value="1"/>
</dbReference>
<proteinExistence type="predicted"/>
<keyword evidence="14" id="KW-0917">Virion maturation</keyword>
<evidence type="ECO:0000256" key="13">
    <source>
        <dbReference type="ARBA" id="ARBA00022932"/>
    </source>
</evidence>
<evidence type="ECO:0000256" key="8">
    <source>
        <dbReference type="ARBA" id="ARBA00022801"/>
    </source>
</evidence>
<evidence type="ECO:0000256" key="7">
    <source>
        <dbReference type="ARBA" id="ARBA00022759"/>
    </source>
</evidence>
<dbReference type="PANTHER" id="PTHR42648:SF11">
    <property type="entry name" value="TRANSPOSON TY4-P GAG-POL POLYPROTEIN"/>
    <property type="match status" value="1"/>
</dbReference>
<evidence type="ECO:0000256" key="4">
    <source>
        <dbReference type="ARBA" id="ARBA00022722"/>
    </source>
</evidence>
<dbReference type="InterPro" id="IPR012337">
    <property type="entry name" value="RNaseH-like_sf"/>
</dbReference>
<feature type="non-terminal residue" evidence="17">
    <location>
        <position position="514"/>
    </location>
</feature>
<keyword evidence="6" id="KW-0547">Nucleotide-binding</keyword>